<sequence>MKNKQLYLIITIMMMIVLSSCGTGVSRNNPEGWINDDTFRVMGMGSPSEDIDTDDKFRREVASRQAAELDAKNKIVAKIVGSYVESLSSTEKGMIDEYVIQERVAGRVRGVSIVESKWDSKQNCTVVAELYSKGLKKQMDTLISKYLQEVGMQYTAEDVAGRIRTYEQ</sequence>
<proteinExistence type="predicted"/>
<feature type="transmembrane region" description="Helical" evidence="1">
    <location>
        <begin position="6"/>
        <end position="25"/>
    </location>
</feature>
<evidence type="ECO:0000313" key="3">
    <source>
        <dbReference type="Proteomes" id="UP000010793"/>
    </source>
</evidence>
<reference evidence="2 3" key="1">
    <citation type="journal article" date="2013" name="Genome Announc.">
        <title>Complete Genome Sequence of the Porcine Strain Brachyspira pilosicoli P43/6/78(T.).</title>
        <authorList>
            <person name="Lin C."/>
            <person name="den Bakker H.C."/>
            <person name="Suzuki H."/>
            <person name="Lefebure T."/>
            <person name="Ponnala L."/>
            <person name="Sun Q."/>
            <person name="Stanhope M.J."/>
            <person name="Wiedmann M."/>
            <person name="Duhamel G.E."/>
        </authorList>
    </citation>
    <scope>NUCLEOTIDE SEQUENCE [LARGE SCALE GENOMIC DNA]</scope>
    <source>
        <strain evidence="2 3">P43/6/78</strain>
    </source>
</reference>
<keyword evidence="1" id="KW-0472">Membrane</keyword>
<keyword evidence="1" id="KW-1133">Transmembrane helix</keyword>
<keyword evidence="1" id="KW-0812">Transmembrane</keyword>
<accession>A0A3B6VTX0</accession>
<dbReference type="GeneID" id="56439397"/>
<organism evidence="2 3">
    <name type="scientific">Brachyspira pilosicoli P43/6/78</name>
    <dbReference type="NCBI Taxonomy" id="1042417"/>
    <lineage>
        <taxon>Bacteria</taxon>
        <taxon>Pseudomonadati</taxon>
        <taxon>Spirochaetota</taxon>
        <taxon>Spirochaetia</taxon>
        <taxon>Brachyspirales</taxon>
        <taxon>Brachyspiraceae</taxon>
        <taxon>Brachyspira</taxon>
    </lineage>
</organism>
<dbReference type="AlphaFoldDB" id="A0A3B6VTX0"/>
<dbReference type="PROSITE" id="PS51257">
    <property type="entry name" value="PROKAR_LIPOPROTEIN"/>
    <property type="match status" value="1"/>
</dbReference>
<gene>
    <name evidence="2" type="ORF">BPP43_10960</name>
</gene>
<evidence type="ECO:0000313" key="2">
    <source>
        <dbReference type="EMBL" id="AGA67352.1"/>
    </source>
</evidence>
<protein>
    <recommendedName>
        <fullName evidence="4">Lipoprotein</fullName>
    </recommendedName>
</protein>
<name>A0A3B6VTX0_BRAPL</name>
<dbReference type="Proteomes" id="UP000010793">
    <property type="component" value="Chromosome"/>
</dbReference>
<evidence type="ECO:0000256" key="1">
    <source>
        <dbReference type="SAM" id="Phobius"/>
    </source>
</evidence>
<keyword evidence="3" id="KW-1185">Reference proteome</keyword>
<dbReference type="KEGG" id="bpip:BPP43_10960"/>
<evidence type="ECO:0008006" key="4">
    <source>
        <dbReference type="Google" id="ProtNLM"/>
    </source>
</evidence>
<dbReference type="EMBL" id="CP002873">
    <property type="protein sequence ID" value="AGA67352.1"/>
    <property type="molecule type" value="Genomic_DNA"/>
</dbReference>
<dbReference type="RefSeq" id="WP_014935424.1">
    <property type="nucleotide sequence ID" value="NC_019908.1"/>
</dbReference>